<proteinExistence type="predicted"/>
<dbReference type="EMBL" id="JAAAID010000009">
    <property type="protein sequence ID" value="KAG0024663.1"/>
    <property type="molecule type" value="Genomic_DNA"/>
</dbReference>
<comment type="caution">
    <text evidence="2">The sequence shown here is derived from an EMBL/GenBank/DDBJ whole genome shotgun (WGS) entry which is preliminary data.</text>
</comment>
<accession>A0A9P6N4R9</accession>
<evidence type="ECO:0000313" key="3">
    <source>
        <dbReference type="Proteomes" id="UP000703661"/>
    </source>
</evidence>
<sequence>MATSINYNTRPTQNSMNHTVLGFGTVAATDISQTGDVLANSATQLQPNLLTNHQSNERDGTDIELDSTGTQDDPNDEQTVIDGFFEPIPGKQEQQHRFGQKSQFFTDDSLPPIDERQLIKACENDADIMHQNEPMPQAVPTSPTSLVGLNCEAQSLPRAQIVPLMRKTERRLFHSKTEANSRDPSKVHAGGIRLRSIQFARTISRVTNSHAMDEMPTTNYKDGPKTALVEIVGVLVSPMSYHNYCWDFTIRDPTAQDFSRKHSTLSSPMPPLVNHCDPDPNTLKCRMYDIDKSLDQSSLERDEILRAIGIVEQGAFAQGDVIQCVSVRR</sequence>
<reference evidence="2" key="1">
    <citation type="journal article" date="2020" name="Fungal Divers.">
        <title>Resolving the Mortierellaceae phylogeny through synthesis of multi-gene phylogenetics and phylogenomics.</title>
        <authorList>
            <person name="Vandepol N."/>
            <person name="Liber J."/>
            <person name="Desiro A."/>
            <person name="Na H."/>
            <person name="Kennedy M."/>
            <person name="Barry K."/>
            <person name="Grigoriev I.V."/>
            <person name="Miller A.N."/>
            <person name="O'Donnell K."/>
            <person name="Stajich J.E."/>
            <person name="Bonito G."/>
        </authorList>
    </citation>
    <scope>NUCLEOTIDE SEQUENCE</scope>
    <source>
        <strain evidence="2">NRRL 2769</strain>
    </source>
</reference>
<name>A0A9P6N4R9_9FUNG</name>
<feature type="region of interest" description="Disordered" evidence="1">
    <location>
        <begin position="48"/>
        <end position="75"/>
    </location>
</feature>
<dbReference type="AlphaFoldDB" id="A0A9P6N4R9"/>
<protein>
    <submittedName>
        <fullName evidence="2">Uncharacterized protein</fullName>
    </submittedName>
</protein>
<dbReference type="Proteomes" id="UP000703661">
    <property type="component" value="Unassembled WGS sequence"/>
</dbReference>
<organism evidence="2 3">
    <name type="scientific">Entomortierella chlamydospora</name>
    <dbReference type="NCBI Taxonomy" id="101097"/>
    <lineage>
        <taxon>Eukaryota</taxon>
        <taxon>Fungi</taxon>
        <taxon>Fungi incertae sedis</taxon>
        <taxon>Mucoromycota</taxon>
        <taxon>Mortierellomycotina</taxon>
        <taxon>Mortierellomycetes</taxon>
        <taxon>Mortierellales</taxon>
        <taxon>Mortierellaceae</taxon>
        <taxon>Entomortierella</taxon>
    </lineage>
</organism>
<evidence type="ECO:0000313" key="2">
    <source>
        <dbReference type="EMBL" id="KAG0024663.1"/>
    </source>
</evidence>
<gene>
    <name evidence="2" type="ORF">BGZ80_011331</name>
</gene>
<evidence type="ECO:0000256" key="1">
    <source>
        <dbReference type="SAM" id="MobiDB-lite"/>
    </source>
</evidence>
<keyword evidence="3" id="KW-1185">Reference proteome</keyword>